<gene>
    <name evidence="2" type="ORF">EI97DRAFT_457343</name>
</gene>
<keyword evidence="3" id="KW-1185">Reference proteome</keyword>
<dbReference type="EMBL" id="ML986490">
    <property type="protein sequence ID" value="KAF2277315.1"/>
    <property type="molecule type" value="Genomic_DNA"/>
</dbReference>
<evidence type="ECO:0000256" key="1">
    <source>
        <dbReference type="SAM" id="MobiDB-lite"/>
    </source>
</evidence>
<evidence type="ECO:0000313" key="3">
    <source>
        <dbReference type="Proteomes" id="UP000800097"/>
    </source>
</evidence>
<feature type="compositionally biased region" description="Polar residues" evidence="1">
    <location>
        <begin position="271"/>
        <end position="285"/>
    </location>
</feature>
<feature type="region of interest" description="Disordered" evidence="1">
    <location>
        <begin position="329"/>
        <end position="488"/>
    </location>
</feature>
<feature type="compositionally biased region" description="Low complexity" evidence="1">
    <location>
        <begin position="187"/>
        <end position="199"/>
    </location>
</feature>
<dbReference type="AlphaFoldDB" id="A0A6A6JM58"/>
<dbReference type="Proteomes" id="UP000800097">
    <property type="component" value="Unassembled WGS sequence"/>
</dbReference>
<accession>A0A6A6JM58</accession>
<sequence length="488" mass="53407">MCLYWRKQYTCGCVSHIFRDRCADNVRSGSEKCENTSDEEQLRSSYFQCFTCLVLEDREEKAAAAAAGMHINEWRRRKALQERARKRQEEERMARRKTEEERKEMEMQARAEAEATEKHVGNDETVTQTDSKAGLEKAGNEKEEEEKLRRQRDIETEQEKIKSDEGVWTDVGAGRKGRRWRDLKTDASPPASSVAASPSTMMPLSVENPSSATPPFSSATMPPSSTKPSSSATMSSSNPKPYSSPTMAHSNPKPSSSATMSSSAPKGSSSVTMSAPTPKASSRPSSIAMPPRVSLAELSIAMAEEFGLPLRTPSPTVIMPSSPASFYPEKAPGEFFGPPVSATNGRSVQGTAGPAQHQPSITSENRRDGVPKWKKRSLNVAQQTEGIVMPDLSLFPGEDNVGPTNSINENDKVSDKSNPKGKGKANVKYRLSSSSNQKRSPFSSETNLKEQKVMPPRTQVGAGGTVSESAYPPRKYVCPGRRIQEFNG</sequence>
<reference evidence="2" key="1">
    <citation type="journal article" date="2020" name="Stud. Mycol.">
        <title>101 Dothideomycetes genomes: a test case for predicting lifestyles and emergence of pathogens.</title>
        <authorList>
            <person name="Haridas S."/>
            <person name="Albert R."/>
            <person name="Binder M."/>
            <person name="Bloem J."/>
            <person name="Labutti K."/>
            <person name="Salamov A."/>
            <person name="Andreopoulos B."/>
            <person name="Baker S."/>
            <person name="Barry K."/>
            <person name="Bills G."/>
            <person name="Bluhm B."/>
            <person name="Cannon C."/>
            <person name="Castanera R."/>
            <person name="Culley D."/>
            <person name="Daum C."/>
            <person name="Ezra D."/>
            <person name="Gonzalez J."/>
            <person name="Henrissat B."/>
            <person name="Kuo A."/>
            <person name="Liang C."/>
            <person name="Lipzen A."/>
            <person name="Lutzoni F."/>
            <person name="Magnuson J."/>
            <person name="Mondo S."/>
            <person name="Nolan M."/>
            <person name="Ohm R."/>
            <person name="Pangilinan J."/>
            <person name="Park H.-J."/>
            <person name="Ramirez L."/>
            <person name="Alfaro M."/>
            <person name="Sun H."/>
            <person name="Tritt A."/>
            <person name="Yoshinaga Y."/>
            <person name="Zwiers L.-H."/>
            <person name="Turgeon B."/>
            <person name="Goodwin S."/>
            <person name="Spatafora J."/>
            <person name="Crous P."/>
            <person name="Grigoriev I."/>
        </authorList>
    </citation>
    <scope>NUCLEOTIDE SEQUENCE</scope>
    <source>
        <strain evidence="2">CBS 379.55</strain>
    </source>
</reference>
<organism evidence="2 3">
    <name type="scientific">Westerdykella ornata</name>
    <dbReference type="NCBI Taxonomy" id="318751"/>
    <lineage>
        <taxon>Eukaryota</taxon>
        <taxon>Fungi</taxon>
        <taxon>Dikarya</taxon>
        <taxon>Ascomycota</taxon>
        <taxon>Pezizomycotina</taxon>
        <taxon>Dothideomycetes</taxon>
        <taxon>Pleosporomycetidae</taxon>
        <taxon>Pleosporales</taxon>
        <taxon>Sporormiaceae</taxon>
        <taxon>Westerdykella</taxon>
    </lineage>
</organism>
<protein>
    <submittedName>
        <fullName evidence="2">Uncharacterized protein</fullName>
    </submittedName>
</protein>
<feature type="region of interest" description="Disordered" evidence="1">
    <location>
        <begin position="85"/>
        <end position="290"/>
    </location>
</feature>
<name>A0A6A6JM58_WESOR</name>
<feature type="compositionally biased region" description="Basic and acidic residues" evidence="1">
    <location>
        <begin position="85"/>
        <end position="122"/>
    </location>
</feature>
<proteinExistence type="predicted"/>
<feature type="compositionally biased region" description="Polar residues" evidence="1">
    <location>
        <begin position="341"/>
        <end position="350"/>
    </location>
</feature>
<dbReference type="GeneID" id="54553978"/>
<evidence type="ECO:0000313" key="2">
    <source>
        <dbReference type="EMBL" id="KAF2277315.1"/>
    </source>
</evidence>
<feature type="compositionally biased region" description="Basic and acidic residues" evidence="1">
    <location>
        <begin position="133"/>
        <end position="165"/>
    </location>
</feature>
<dbReference type="RefSeq" id="XP_033654854.1">
    <property type="nucleotide sequence ID" value="XM_033800803.1"/>
</dbReference>
<dbReference type="OrthoDB" id="3794829at2759"/>
<feature type="compositionally biased region" description="Low complexity" evidence="1">
    <location>
        <begin position="209"/>
        <end position="241"/>
    </location>
</feature>
<feature type="compositionally biased region" description="Low complexity" evidence="1">
    <location>
        <begin position="250"/>
        <end position="270"/>
    </location>
</feature>
<feature type="compositionally biased region" description="Polar residues" evidence="1">
    <location>
        <begin position="431"/>
        <end position="446"/>
    </location>
</feature>
<feature type="compositionally biased region" description="Basic and acidic residues" evidence="1">
    <location>
        <begin position="409"/>
        <end position="418"/>
    </location>
</feature>